<dbReference type="Pfam" id="PF00467">
    <property type="entry name" value="KOW"/>
    <property type="match status" value="1"/>
</dbReference>
<evidence type="ECO:0000259" key="5">
    <source>
        <dbReference type="SMART" id="SM00739"/>
    </source>
</evidence>
<keyword evidence="7" id="KW-1185">Reference proteome</keyword>
<dbReference type="InterPro" id="IPR005825">
    <property type="entry name" value="Ribosomal_uL24_CS"/>
</dbReference>
<dbReference type="InterPro" id="IPR041988">
    <property type="entry name" value="Ribosomal_uL24_KOW"/>
</dbReference>
<name>A0ABU6UN89_9FABA</name>
<dbReference type="HAMAP" id="MF_01326_B">
    <property type="entry name" value="Ribosomal_uL24_B"/>
    <property type="match status" value="1"/>
</dbReference>
<dbReference type="SMART" id="SM00739">
    <property type="entry name" value="KOW"/>
    <property type="match status" value="1"/>
</dbReference>
<reference evidence="6 7" key="1">
    <citation type="journal article" date="2023" name="Plants (Basel)">
        <title>Bridging the Gap: Combining Genomics and Transcriptomics Approaches to Understand Stylosanthes scabra, an Orphan Legume from the Brazilian Caatinga.</title>
        <authorList>
            <person name="Ferreira-Neto J.R.C."/>
            <person name="da Silva M.D."/>
            <person name="Binneck E."/>
            <person name="de Melo N.F."/>
            <person name="da Silva R.H."/>
            <person name="de Melo A.L.T.M."/>
            <person name="Pandolfi V."/>
            <person name="Bustamante F.O."/>
            <person name="Brasileiro-Vidal A.C."/>
            <person name="Benko-Iseppon A.M."/>
        </authorList>
    </citation>
    <scope>NUCLEOTIDE SEQUENCE [LARGE SCALE GENOMIC DNA]</scope>
    <source>
        <tissue evidence="6">Leaves</tissue>
    </source>
</reference>
<evidence type="ECO:0000256" key="3">
    <source>
        <dbReference type="ARBA" id="ARBA00023274"/>
    </source>
</evidence>
<dbReference type="PANTHER" id="PTHR12903">
    <property type="entry name" value="MITOCHONDRIAL RIBOSOMAL PROTEIN L24"/>
    <property type="match status" value="1"/>
</dbReference>
<gene>
    <name evidence="6" type="primary">RPL24_5</name>
    <name evidence="6" type="ORF">PIB30_067594</name>
</gene>
<organism evidence="6 7">
    <name type="scientific">Stylosanthes scabra</name>
    <dbReference type="NCBI Taxonomy" id="79078"/>
    <lineage>
        <taxon>Eukaryota</taxon>
        <taxon>Viridiplantae</taxon>
        <taxon>Streptophyta</taxon>
        <taxon>Embryophyta</taxon>
        <taxon>Tracheophyta</taxon>
        <taxon>Spermatophyta</taxon>
        <taxon>Magnoliopsida</taxon>
        <taxon>eudicotyledons</taxon>
        <taxon>Gunneridae</taxon>
        <taxon>Pentapetalae</taxon>
        <taxon>rosids</taxon>
        <taxon>fabids</taxon>
        <taxon>Fabales</taxon>
        <taxon>Fabaceae</taxon>
        <taxon>Papilionoideae</taxon>
        <taxon>50 kb inversion clade</taxon>
        <taxon>dalbergioids sensu lato</taxon>
        <taxon>Dalbergieae</taxon>
        <taxon>Pterocarpus clade</taxon>
        <taxon>Stylosanthes</taxon>
    </lineage>
</organism>
<dbReference type="Proteomes" id="UP001341840">
    <property type="component" value="Unassembled WGS sequence"/>
</dbReference>
<evidence type="ECO:0000313" key="7">
    <source>
        <dbReference type="Proteomes" id="UP001341840"/>
    </source>
</evidence>
<evidence type="ECO:0000256" key="4">
    <source>
        <dbReference type="RuleBase" id="RU003477"/>
    </source>
</evidence>
<comment type="similarity">
    <text evidence="1 4">Belongs to the universal ribosomal protein uL24 family.</text>
</comment>
<protein>
    <submittedName>
        <fullName evidence="6">60S ribosomal protein L24</fullName>
    </submittedName>
</protein>
<dbReference type="NCBIfam" id="TIGR01079">
    <property type="entry name" value="rplX_bact"/>
    <property type="match status" value="1"/>
</dbReference>
<dbReference type="Pfam" id="PF17136">
    <property type="entry name" value="ribosomal_L24"/>
    <property type="match status" value="1"/>
</dbReference>
<dbReference type="InterPro" id="IPR005824">
    <property type="entry name" value="KOW"/>
</dbReference>
<dbReference type="Gene3D" id="2.30.30.30">
    <property type="match status" value="1"/>
</dbReference>
<sequence length="197" mass="21837">MAASAAMAALQSSMTSLSLSSSSFLGKRLSPITLSPPSPLLSKPAENPCLIVMKLKRWERKKCKPNSLPILHKMHVKVGDTVKIISGREKGKVGEIIRLFKHNSTVIVKDINLKTKHMKSTQEGEPGQLLKIEGPIHSSNVMLYSKDQNVASRVGHKVLDDGKRVRYLIKTGEIIDSAENWKKLKEEDKKTEEVATT</sequence>
<evidence type="ECO:0000256" key="1">
    <source>
        <dbReference type="ARBA" id="ARBA00010618"/>
    </source>
</evidence>
<dbReference type="EMBL" id="JASCZI010121537">
    <property type="protein sequence ID" value="MED6162147.1"/>
    <property type="molecule type" value="Genomic_DNA"/>
</dbReference>
<dbReference type="InterPro" id="IPR057264">
    <property type="entry name" value="Ribosomal_uL24_C"/>
</dbReference>
<comment type="caution">
    <text evidence="6">The sequence shown here is derived from an EMBL/GenBank/DDBJ whole genome shotgun (WGS) entry which is preliminary data.</text>
</comment>
<dbReference type="SUPFAM" id="SSF50104">
    <property type="entry name" value="Translation proteins SH3-like domain"/>
    <property type="match status" value="1"/>
</dbReference>
<keyword evidence="2 4" id="KW-0689">Ribosomal protein</keyword>
<evidence type="ECO:0000313" key="6">
    <source>
        <dbReference type="EMBL" id="MED6162147.1"/>
    </source>
</evidence>
<dbReference type="CDD" id="cd06089">
    <property type="entry name" value="KOW_RPL26"/>
    <property type="match status" value="1"/>
</dbReference>
<dbReference type="InterPro" id="IPR008991">
    <property type="entry name" value="Translation_prot_SH3-like_sf"/>
</dbReference>
<accession>A0ABU6UN89</accession>
<evidence type="ECO:0000256" key="2">
    <source>
        <dbReference type="ARBA" id="ARBA00022980"/>
    </source>
</evidence>
<dbReference type="GO" id="GO:0005840">
    <property type="term" value="C:ribosome"/>
    <property type="evidence" value="ECO:0007669"/>
    <property type="project" value="UniProtKB-KW"/>
</dbReference>
<keyword evidence="3 4" id="KW-0687">Ribonucleoprotein</keyword>
<proteinExistence type="inferred from homology"/>
<dbReference type="PROSITE" id="PS01108">
    <property type="entry name" value="RIBOSOMAL_L24"/>
    <property type="match status" value="1"/>
</dbReference>
<dbReference type="InterPro" id="IPR014722">
    <property type="entry name" value="Rib_uL2_dom2"/>
</dbReference>
<feature type="domain" description="KOW" evidence="5">
    <location>
        <begin position="75"/>
        <end position="102"/>
    </location>
</feature>
<dbReference type="InterPro" id="IPR003256">
    <property type="entry name" value="Ribosomal_uL24"/>
</dbReference>